<evidence type="ECO:0000313" key="7">
    <source>
        <dbReference type="Proteomes" id="UP000037510"/>
    </source>
</evidence>
<dbReference type="EMBL" id="JTDY01010013">
    <property type="protein sequence ID" value="KOB61779.1"/>
    <property type="molecule type" value="Genomic_DNA"/>
</dbReference>
<proteinExistence type="predicted"/>
<dbReference type="Pfam" id="PF12796">
    <property type="entry name" value="Ank_2"/>
    <property type="match status" value="1"/>
</dbReference>
<dbReference type="InterPro" id="IPR021832">
    <property type="entry name" value="ANKRD13"/>
</dbReference>
<accession>A0A0L7KFV5</accession>
<dbReference type="Gene3D" id="1.25.40.20">
    <property type="entry name" value="Ankyrin repeat-containing domain"/>
    <property type="match status" value="1"/>
</dbReference>
<feature type="non-terminal residue" evidence="6">
    <location>
        <position position="624"/>
    </location>
</feature>
<dbReference type="STRING" id="104452.A0A0L7KFV5"/>
<gene>
    <name evidence="6" type="ORF">OBRU01_25188</name>
</gene>
<dbReference type="Proteomes" id="UP000037510">
    <property type="component" value="Unassembled WGS sequence"/>
</dbReference>
<name>A0A0L7KFV5_OPEBR</name>
<dbReference type="SUPFAM" id="SSF48403">
    <property type="entry name" value="Ankyrin repeat"/>
    <property type="match status" value="1"/>
</dbReference>
<evidence type="ECO:0000256" key="1">
    <source>
        <dbReference type="ARBA" id="ARBA00004308"/>
    </source>
</evidence>
<comment type="caution">
    <text evidence="6">The sequence shown here is derived from an EMBL/GenBank/DDBJ whole genome shotgun (WGS) entry which is preliminary data.</text>
</comment>
<dbReference type="InterPro" id="IPR002110">
    <property type="entry name" value="Ankyrin_rpt"/>
</dbReference>
<keyword evidence="2" id="KW-0677">Repeat</keyword>
<dbReference type="PANTHER" id="PTHR12447">
    <property type="entry name" value="ANKYRIN REPEAT DOMAIN-CONTAINING PROTEIN 13"/>
    <property type="match status" value="1"/>
</dbReference>
<feature type="domain" description="Ankyrin repeat" evidence="5">
    <location>
        <begin position="419"/>
        <end position="550"/>
    </location>
</feature>
<dbReference type="AlphaFoldDB" id="A0A0L7KFV5"/>
<evidence type="ECO:0000313" key="6">
    <source>
        <dbReference type="EMBL" id="KOB61779.1"/>
    </source>
</evidence>
<evidence type="ECO:0000256" key="2">
    <source>
        <dbReference type="ARBA" id="ARBA00022737"/>
    </source>
</evidence>
<evidence type="ECO:0000256" key="3">
    <source>
        <dbReference type="ARBA" id="ARBA00023136"/>
    </source>
</evidence>
<comment type="subcellular location">
    <subcellularLocation>
        <location evidence="1">Endomembrane system</location>
    </subcellularLocation>
</comment>
<evidence type="ECO:0000259" key="5">
    <source>
        <dbReference type="Pfam" id="PF11904"/>
    </source>
</evidence>
<dbReference type="Pfam" id="PF11904">
    <property type="entry name" value="ANKRD13_C"/>
    <property type="match status" value="1"/>
</dbReference>
<evidence type="ECO:0000256" key="4">
    <source>
        <dbReference type="PROSITE-ProRule" id="PRU00023"/>
    </source>
</evidence>
<feature type="repeat" description="ANK" evidence="4">
    <location>
        <begin position="88"/>
        <end position="120"/>
    </location>
</feature>
<protein>
    <submittedName>
        <fullName evidence="6">Ankyrin repeat domain-containing protein 13B</fullName>
    </submittedName>
</protein>
<keyword evidence="4" id="KW-0040">ANK repeat</keyword>
<organism evidence="6 7">
    <name type="scientific">Operophtera brumata</name>
    <name type="common">Winter moth</name>
    <name type="synonym">Phalaena brumata</name>
    <dbReference type="NCBI Taxonomy" id="104452"/>
    <lineage>
        <taxon>Eukaryota</taxon>
        <taxon>Metazoa</taxon>
        <taxon>Ecdysozoa</taxon>
        <taxon>Arthropoda</taxon>
        <taxon>Hexapoda</taxon>
        <taxon>Insecta</taxon>
        <taxon>Pterygota</taxon>
        <taxon>Neoptera</taxon>
        <taxon>Endopterygota</taxon>
        <taxon>Lepidoptera</taxon>
        <taxon>Glossata</taxon>
        <taxon>Ditrysia</taxon>
        <taxon>Geometroidea</taxon>
        <taxon>Geometridae</taxon>
        <taxon>Larentiinae</taxon>
        <taxon>Operophtera</taxon>
    </lineage>
</organism>
<sequence>MNANIAIHGRKPAEVEPFCACGGLGPVGNVRTEDRFKLIQNTMALTAEEVSGRYPIHWLVWNNQHEELQRSIESKKFTTEDIEMRDPRGRTPLLLAVTLGNIETVRVLLDAGADVNCEKDGWTAVQEATATGDMDLLSLVLSRRDHQRYLFRSRGIPDLLNRLSLAPDFYVEMKWEFTSWKATATGDMDLLSLVLSRRDHQRYLFRSRGIPDLLNRLSLAPDFYVEMKWEFTSWKATATGDMDLLSLVLSRRDHQRYLFRSRGIPDLLNRLSLAPDFYVEMKWEFTSWKATATGDMDLLSLVLSRRDHQRYLFRSRGIPDLLNRLSLAPDFYVEMKWEFTSWKATATGDMDLLSLVLSRRDHQRYLFRSRGIPDLLNRLSLAPDLYVEMKWEFTSWMPLISRVCPSDTYKVYKRGANVRVDTTLIGFENRSWLRGDTSYVFKGQGTSAKFMEVNHEAGTVSTEVIDGTDLWPNPAPRHKALRRRLEEPLAINYLDTDKISFERNKSGIWGWRQDKSEIVNGYDCKVFSANNVEIVSKTRCEHLPAGARRTPRLAPIAGLLGLPSDSKDELDLELVQAASEEEEDSSSGSEEALLAELPPVTWQEYFSGEAMRVDIGRSKDMTTK</sequence>
<dbReference type="InterPro" id="IPR036770">
    <property type="entry name" value="Ankyrin_rpt-contain_sf"/>
</dbReference>
<keyword evidence="7" id="KW-1185">Reference proteome</keyword>
<dbReference type="PROSITE" id="PS50297">
    <property type="entry name" value="ANK_REP_REGION"/>
    <property type="match status" value="1"/>
</dbReference>
<dbReference type="GO" id="GO:0012505">
    <property type="term" value="C:endomembrane system"/>
    <property type="evidence" value="ECO:0007669"/>
    <property type="project" value="UniProtKB-SubCell"/>
</dbReference>
<dbReference type="InterPro" id="IPR055285">
    <property type="entry name" value="ANKRD13_C"/>
</dbReference>
<reference evidence="6 7" key="1">
    <citation type="journal article" date="2015" name="Genome Biol. Evol.">
        <title>The genome of winter moth (Operophtera brumata) provides a genomic perspective on sexual dimorphism and phenology.</title>
        <authorList>
            <person name="Derks M.F."/>
            <person name="Smit S."/>
            <person name="Salis L."/>
            <person name="Schijlen E."/>
            <person name="Bossers A."/>
            <person name="Mateman C."/>
            <person name="Pijl A.S."/>
            <person name="de Ridder D."/>
            <person name="Groenen M.A."/>
            <person name="Visser M.E."/>
            <person name="Megens H.J."/>
        </authorList>
    </citation>
    <scope>NUCLEOTIDE SEQUENCE [LARGE SCALE GENOMIC DNA]</scope>
    <source>
        <strain evidence="6">WM2013NL</strain>
        <tissue evidence="6">Head and thorax</tissue>
    </source>
</reference>
<dbReference type="SMART" id="SM00248">
    <property type="entry name" value="ANK"/>
    <property type="match status" value="2"/>
</dbReference>
<dbReference type="PANTHER" id="PTHR12447:SF31">
    <property type="entry name" value="LD31969P"/>
    <property type="match status" value="1"/>
</dbReference>
<dbReference type="GO" id="GO:0005737">
    <property type="term" value="C:cytoplasm"/>
    <property type="evidence" value="ECO:0007669"/>
    <property type="project" value="TreeGrafter"/>
</dbReference>
<keyword evidence="3" id="KW-0472">Membrane</keyword>
<dbReference type="PROSITE" id="PS50088">
    <property type="entry name" value="ANK_REPEAT"/>
    <property type="match status" value="1"/>
</dbReference>